<evidence type="ECO:0000313" key="11">
    <source>
        <dbReference type="Proteomes" id="UP000010467"/>
    </source>
</evidence>
<dbReference type="InterPro" id="IPR001100">
    <property type="entry name" value="Pyr_nuc-diS_OxRdtase"/>
</dbReference>
<dbReference type="InterPro" id="IPR036188">
    <property type="entry name" value="FAD/NAD-bd_sf"/>
</dbReference>
<accession>L0A806</accession>
<dbReference type="InterPro" id="IPR004099">
    <property type="entry name" value="Pyr_nucl-diS_OxRdtase_dimer"/>
</dbReference>
<feature type="binding site" evidence="6">
    <location>
        <begin position="186"/>
        <end position="193"/>
    </location>
    <ligand>
        <name>NAD(+)</name>
        <dbReference type="ChEBI" id="CHEBI:57540"/>
    </ligand>
</feature>
<dbReference type="GO" id="GO:0050660">
    <property type="term" value="F:flavin adenine dinucleotide binding"/>
    <property type="evidence" value="ECO:0007669"/>
    <property type="project" value="TreeGrafter"/>
</dbReference>
<feature type="domain" description="FAD/NAD(P)-binding" evidence="9">
    <location>
        <begin position="12"/>
        <end position="328"/>
    </location>
</feature>
<dbReference type="Gene3D" id="3.50.50.60">
    <property type="entry name" value="FAD/NAD(P)-binding domain"/>
    <property type="match status" value="2"/>
</dbReference>
<evidence type="ECO:0000256" key="5">
    <source>
        <dbReference type="PIRSR" id="PIRSR000350-2"/>
    </source>
</evidence>
<feature type="disulfide bond" description="Redox-active" evidence="7">
    <location>
        <begin position="48"/>
        <end position="53"/>
    </location>
</feature>
<evidence type="ECO:0000256" key="7">
    <source>
        <dbReference type="PIRSR" id="PIRSR000350-4"/>
    </source>
</evidence>
<reference evidence="11" key="1">
    <citation type="submission" date="2012-03" db="EMBL/GenBank/DDBJ databases">
        <title>Complete sequence of plasmid 1 of Deinococcus peraridilitoris DSM 19664.</title>
        <authorList>
            <person name="Lucas S."/>
            <person name="Copeland A."/>
            <person name="Lapidus A."/>
            <person name="Glavina del Rio T."/>
            <person name="Dalin E."/>
            <person name="Tice H."/>
            <person name="Bruce D."/>
            <person name="Goodwin L."/>
            <person name="Pitluck S."/>
            <person name="Peters L."/>
            <person name="Mikhailova N."/>
            <person name="Lu M."/>
            <person name="Kyrpides N."/>
            <person name="Mavromatis K."/>
            <person name="Ivanova N."/>
            <person name="Brettin T."/>
            <person name="Detter J.C."/>
            <person name="Han C."/>
            <person name="Larimer F."/>
            <person name="Land M."/>
            <person name="Hauser L."/>
            <person name="Markowitz V."/>
            <person name="Cheng J.-F."/>
            <person name="Hugenholtz P."/>
            <person name="Woyke T."/>
            <person name="Wu D."/>
            <person name="Pukall R."/>
            <person name="Steenblock K."/>
            <person name="Brambilla E."/>
            <person name="Klenk H.-P."/>
            <person name="Eisen J.A."/>
        </authorList>
    </citation>
    <scope>NUCLEOTIDE SEQUENCE [LARGE SCALE GENOMIC DNA]</scope>
    <source>
        <strain evidence="11">DSM 19664 / LMG 22246 / CIP 109416 / KR-200</strain>
        <plasmid evidence="11">Plasmid pDEIPE01</plasmid>
    </source>
</reference>
<keyword evidence="4" id="KW-0560">Oxidoreductase</keyword>
<feature type="binding site" evidence="6">
    <location>
        <position position="317"/>
    </location>
    <ligand>
        <name>FAD</name>
        <dbReference type="ChEBI" id="CHEBI:57692"/>
    </ligand>
</feature>
<evidence type="ECO:0000259" key="9">
    <source>
        <dbReference type="Pfam" id="PF07992"/>
    </source>
</evidence>
<dbReference type="Gene3D" id="3.30.390.30">
    <property type="match status" value="1"/>
</dbReference>
<dbReference type="EMBL" id="CP003383">
    <property type="protein sequence ID" value="AFZ69564.1"/>
    <property type="molecule type" value="Genomic_DNA"/>
</dbReference>
<dbReference type="PANTHER" id="PTHR43014:SF2">
    <property type="entry name" value="MERCURIC REDUCTASE"/>
    <property type="match status" value="1"/>
</dbReference>
<dbReference type="PRINTS" id="PR00411">
    <property type="entry name" value="PNDRDTASEI"/>
</dbReference>
<dbReference type="OrthoDB" id="9800167at2"/>
<evidence type="ECO:0000256" key="4">
    <source>
        <dbReference type="ARBA" id="ARBA00023002"/>
    </source>
</evidence>
<keyword evidence="10" id="KW-0614">Plasmid</keyword>
<keyword evidence="11" id="KW-1185">Reference proteome</keyword>
<geneLocation type="plasmid" evidence="10 11">
    <name>pDEIPE01</name>
</geneLocation>
<dbReference type="FunFam" id="3.30.390.30:FF:000001">
    <property type="entry name" value="Dihydrolipoyl dehydrogenase"/>
    <property type="match status" value="1"/>
</dbReference>
<keyword evidence="3 6" id="KW-0274">FAD</keyword>
<keyword evidence="10" id="KW-0670">Pyruvate</keyword>
<evidence type="ECO:0000313" key="10">
    <source>
        <dbReference type="EMBL" id="AFZ69564.1"/>
    </source>
</evidence>
<evidence type="ECO:0000256" key="2">
    <source>
        <dbReference type="ARBA" id="ARBA00022630"/>
    </source>
</evidence>
<organism evidence="10 11">
    <name type="scientific">Deinococcus peraridilitoris (strain DSM 19664 / LMG 22246 / CIP 109416 / KR-200)</name>
    <dbReference type="NCBI Taxonomy" id="937777"/>
    <lineage>
        <taxon>Bacteria</taxon>
        <taxon>Thermotogati</taxon>
        <taxon>Deinococcota</taxon>
        <taxon>Deinococci</taxon>
        <taxon>Deinococcales</taxon>
        <taxon>Deinococcaceae</taxon>
        <taxon>Deinococcus</taxon>
    </lineage>
</organism>
<keyword evidence="6" id="KW-0547">Nucleotide-binding</keyword>
<dbReference type="GO" id="GO:0003955">
    <property type="term" value="F:NAD(P)H dehydrogenase (quinone) activity"/>
    <property type="evidence" value="ECO:0007669"/>
    <property type="project" value="TreeGrafter"/>
</dbReference>
<gene>
    <name evidence="10" type="ordered locus">Deipe_4201</name>
</gene>
<feature type="active site" description="Proton acceptor" evidence="5">
    <location>
        <position position="450"/>
    </location>
</feature>
<dbReference type="PIRSF" id="PIRSF000350">
    <property type="entry name" value="Mercury_reductase_MerA"/>
    <property type="match status" value="1"/>
</dbReference>
<keyword evidence="6" id="KW-0520">NAD</keyword>
<sequence length="475" mass="51153">MTEPHPADKQRDVIVIGAGQAGGPLAGALARSGRRVTLIEKSHVGGTCVNEGCTPTKTLIASARVAHLARRASDYGVNVGTVSVDFTRIQERKDDIVESFRSGSTTGVHKAGVELLMGHARFSGPHSIQVALNDGSQRELHAPLVFINTGTRPRWPDVTGLREAGALDSTGILGLTELPEHLLILGGGYIGLEFGQAFARFGSRVTIIEQAERLAMREDPDVAQALTTALHEDGVTFLFSHRVRSARRTDRGVEVTLDGPQEKHVLTGSHLLVATGRTPNTDDLGLETAAIEVDERGYVKVDEHLRTSADGVYALGDVKGGPAFTHISYDDYRVVRDALLHDRPRTTAGRLVPYTVFTDPQLARVGLSETDAQAQQRRVRVYTLPMTRVARAIETAETRGLMKAVVDDDTDLILGATVLGPEGGEVLSVLQMAMLGNVTAAQIRDGIFSHPTFSESLNNLFMSTPVTLKPEPTLT</sequence>
<dbReference type="AlphaFoldDB" id="L0A806"/>
<dbReference type="PANTHER" id="PTHR43014">
    <property type="entry name" value="MERCURIC REDUCTASE"/>
    <property type="match status" value="1"/>
</dbReference>
<dbReference type="SUPFAM" id="SSF51905">
    <property type="entry name" value="FAD/NAD(P)-binding domain"/>
    <property type="match status" value="1"/>
</dbReference>
<dbReference type="InterPro" id="IPR023753">
    <property type="entry name" value="FAD/NAD-binding_dom"/>
</dbReference>
<feature type="domain" description="Pyridine nucleotide-disulphide oxidoreductase dimerisation" evidence="8">
    <location>
        <begin position="352"/>
        <end position="459"/>
    </location>
</feature>
<dbReference type="Pfam" id="PF02852">
    <property type="entry name" value="Pyr_redox_dim"/>
    <property type="match status" value="1"/>
</dbReference>
<proteinExistence type="inferred from homology"/>
<dbReference type="PATRIC" id="fig|937777.3.peg.4230"/>
<feature type="binding site" evidence="6">
    <location>
        <position position="276"/>
    </location>
    <ligand>
        <name>NAD(+)</name>
        <dbReference type="ChEBI" id="CHEBI:57540"/>
    </ligand>
</feature>
<evidence type="ECO:0000259" key="8">
    <source>
        <dbReference type="Pfam" id="PF02852"/>
    </source>
</evidence>
<keyword evidence="2" id="KW-0285">Flavoprotein</keyword>
<dbReference type="Pfam" id="PF07992">
    <property type="entry name" value="Pyr_redox_2"/>
    <property type="match status" value="1"/>
</dbReference>
<dbReference type="RefSeq" id="WP_015231465.1">
    <property type="nucleotide sequence ID" value="NC_019789.1"/>
</dbReference>
<evidence type="ECO:0000256" key="3">
    <source>
        <dbReference type="ARBA" id="ARBA00022827"/>
    </source>
</evidence>
<dbReference type="PRINTS" id="PR00368">
    <property type="entry name" value="FADPNR"/>
</dbReference>
<comment type="similarity">
    <text evidence="1">Belongs to the class-I pyridine nucleotide-disulfide oxidoreductase family.</text>
</comment>
<evidence type="ECO:0000256" key="1">
    <source>
        <dbReference type="ARBA" id="ARBA00007532"/>
    </source>
</evidence>
<evidence type="ECO:0000256" key="6">
    <source>
        <dbReference type="PIRSR" id="PIRSR000350-3"/>
    </source>
</evidence>
<dbReference type="SUPFAM" id="SSF55424">
    <property type="entry name" value="FAD/NAD-linked reductases, dimerisation (C-terminal) domain"/>
    <property type="match status" value="1"/>
</dbReference>
<name>L0A806_DEIPD</name>
<feature type="binding site" evidence="6">
    <location>
        <position position="209"/>
    </location>
    <ligand>
        <name>NAD(+)</name>
        <dbReference type="ChEBI" id="CHEBI:57540"/>
    </ligand>
</feature>
<dbReference type="HOGENOM" id="CLU_016755_1_2_0"/>
<dbReference type="KEGG" id="dpd:Deipe_4201"/>
<feature type="binding site" evidence="6">
    <location>
        <position position="57"/>
    </location>
    <ligand>
        <name>FAD</name>
        <dbReference type="ChEBI" id="CHEBI:57692"/>
    </ligand>
</feature>
<comment type="cofactor">
    <cofactor evidence="6">
        <name>FAD</name>
        <dbReference type="ChEBI" id="CHEBI:57692"/>
    </cofactor>
    <text evidence="6">Binds 1 FAD per subunit.</text>
</comment>
<protein>
    <submittedName>
        <fullName evidence="10">Pyruvate/2-oxoglutarate dehydrogenase complex, dihydrolipoamide dehydrogenase component</fullName>
    </submittedName>
</protein>
<dbReference type="Proteomes" id="UP000010467">
    <property type="component" value="Plasmid pDEIPE01"/>
</dbReference>
<dbReference type="InterPro" id="IPR016156">
    <property type="entry name" value="FAD/NAD-linked_Rdtase_dimer_sf"/>
</dbReference>